<protein>
    <submittedName>
        <fullName evidence="2">Uncharacterized protein</fullName>
    </submittedName>
</protein>
<evidence type="ECO:0000256" key="1">
    <source>
        <dbReference type="SAM" id="MobiDB-lite"/>
    </source>
</evidence>
<feature type="non-terminal residue" evidence="2">
    <location>
        <position position="1"/>
    </location>
</feature>
<dbReference type="EMBL" id="LN891092">
    <property type="protein sequence ID" value="CUS09210.1"/>
    <property type="molecule type" value="Genomic_DNA"/>
</dbReference>
<dbReference type="AlphaFoldDB" id="A0A292PRU8"/>
<keyword evidence="3" id="KW-1185">Reference proteome</keyword>
<accession>A0A292PRU8</accession>
<gene>
    <name evidence="2" type="ORF">GSTUAT00006690001</name>
</gene>
<evidence type="ECO:0000313" key="2">
    <source>
        <dbReference type="EMBL" id="CUS09210.1"/>
    </source>
</evidence>
<reference evidence="2" key="1">
    <citation type="submission" date="2015-10" db="EMBL/GenBank/DDBJ databases">
        <authorList>
            <person name="Regsiter A."/>
            <person name="william w."/>
        </authorList>
    </citation>
    <scope>NUCLEOTIDE SEQUENCE</scope>
    <source>
        <strain evidence="2">Montdore</strain>
    </source>
</reference>
<organism evidence="2 3">
    <name type="scientific">Tuber aestivum</name>
    <name type="common">summer truffle</name>
    <dbReference type="NCBI Taxonomy" id="59557"/>
    <lineage>
        <taxon>Eukaryota</taxon>
        <taxon>Fungi</taxon>
        <taxon>Dikarya</taxon>
        <taxon>Ascomycota</taxon>
        <taxon>Pezizomycotina</taxon>
        <taxon>Pezizomycetes</taxon>
        <taxon>Pezizales</taxon>
        <taxon>Tuberaceae</taxon>
        <taxon>Tuber</taxon>
    </lineage>
</organism>
<name>A0A292PRU8_9PEZI</name>
<proteinExistence type="predicted"/>
<feature type="region of interest" description="Disordered" evidence="1">
    <location>
        <begin position="20"/>
        <end position="63"/>
    </location>
</feature>
<dbReference type="Proteomes" id="UP001412239">
    <property type="component" value="Unassembled WGS sequence"/>
</dbReference>
<sequence length="124" mass="13855">QHPTVLSYYNILTITETLPSPLPSTIPIPQTTASNNKPRKSERVPPHCNPDPRISQKTGKQERSLVPLSRFTSSIFPKHVDVKIPTSWPLPVPYVEKRRKESSPPSRFSAQLGSVICSRDALVC</sequence>
<evidence type="ECO:0000313" key="3">
    <source>
        <dbReference type="Proteomes" id="UP001412239"/>
    </source>
</evidence>